<sequence length="381" mass="43225">MNISRLHLSFSYRQLSLTAAVCLTLFLPTQSHANDAELKGMKQEISRQSSVLTKQKKALSNLQTDLRQHETSIANASKKARTAEKELTTLKKSITALKQQQSELNQQKIGQTEVLKELLVNYYLIHHNSPLSNVLSGEEATQIDRMTQYAQRLSETRVAAISQLEFTNMQLKEKEAALLKQQQRQSQVISQYKKDKRHLQTAQNKRKKTVSSIKKRISNENSYLSELQQNEKRLKTAISKAKIKNNVPMDGLKRQKGRLPWPVNNAKTLHSFGTKQTGQLTWKGMVLASDYGTPVKAVYSGKIVFADWLRGYGLMVLIDHGKGDMTLYGYNQSLMKKEGDKVRAGETIAVVGDSGGQDRSSLYFEIRRNSKAQNPRSWLKR</sequence>
<evidence type="ECO:0000256" key="1">
    <source>
        <dbReference type="SAM" id="Coils"/>
    </source>
</evidence>
<evidence type="ECO:0000313" key="4">
    <source>
        <dbReference type="EMBL" id="CED70345.1"/>
    </source>
</evidence>
<evidence type="ECO:0000256" key="2">
    <source>
        <dbReference type="SAM" id="SignalP"/>
    </source>
</evidence>
<name>A0A090IPY0_9GAMM</name>
<feature type="signal peptide" evidence="2">
    <location>
        <begin position="1"/>
        <end position="33"/>
    </location>
</feature>
<dbReference type="Proteomes" id="UP000032427">
    <property type="component" value="Chromosome 1"/>
</dbReference>
<proteinExistence type="predicted"/>
<dbReference type="InterPro" id="IPR050570">
    <property type="entry name" value="Cell_wall_metabolism_enzyme"/>
</dbReference>
<dbReference type="CDD" id="cd12797">
    <property type="entry name" value="M23_peptidase"/>
    <property type="match status" value="1"/>
</dbReference>
<accession>A0A090IPY0</accession>
<dbReference type="OrthoDB" id="9784703at2"/>
<dbReference type="STRING" id="80852.AWOD_I_0250"/>
<keyword evidence="5" id="KW-1185">Reference proteome</keyword>
<keyword evidence="2" id="KW-0732">Signal</keyword>
<organism evidence="4 5">
    <name type="scientific">Aliivibrio wodanis</name>
    <dbReference type="NCBI Taxonomy" id="80852"/>
    <lineage>
        <taxon>Bacteria</taxon>
        <taxon>Pseudomonadati</taxon>
        <taxon>Pseudomonadota</taxon>
        <taxon>Gammaproteobacteria</taxon>
        <taxon>Vibrionales</taxon>
        <taxon>Vibrionaceae</taxon>
        <taxon>Aliivibrio</taxon>
    </lineage>
</organism>
<dbReference type="KEGG" id="awd:AWOD_I_0250"/>
<dbReference type="PANTHER" id="PTHR21666">
    <property type="entry name" value="PEPTIDASE-RELATED"/>
    <property type="match status" value="1"/>
</dbReference>
<keyword evidence="1" id="KW-0175">Coiled coil</keyword>
<feature type="domain" description="M23ase beta-sheet core" evidence="3">
    <location>
        <begin position="282"/>
        <end position="375"/>
    </location>
</feature>
<dbReference type="SUPFAM" id="SSF51261">
    <property type="entry name" value="Duplicated hybrid motif"/>
    <property type="match status" value="1"/>
</dbReference>
<evidence type="ECO:0000313" key="5">
    <source>
        <dbReference type="Proteomes" id="UP000032427"/>
    </source>
</evidence>
<dbReference type="FunFam" id="2.70.70.10:FF:000003">
    <property type="entry name" value="Murein hydrolase activator EnvC"/>
    <property type="match status" value="1"/>
</dbReference>
<gene>
    <name evidence="4" type="ORF">AWOD_I_0250</name>
</gene>
<evidence type="ECO:0000259" key="3">
    <source>
        <dbReference type="Pfam" id="PF01551"/>
    </source>
</evidence>
<dbReference type="Gene3D" id="2.70.70.10">
    <property type="entry name" value="Glucose Permease (Domain IIA)"/>
    <property type="match status" value="1"/>
</dbReference>
<dbReference type="InterPro" id="IPR016047">
    <property type="entry name" value="M23ase_b-sheet_dom"/>
</dbReference>
<dbReference type="InterPro" id="IPR011055">
    <property type="entry name" value="Dup_hybrid_motif"/>
</dbReference>
<dbReference type="EMBL" id="LN554846">
    <property type="protein sequence ID" value="CED70345.1"/>
    <property type="molecule type" value="Genomic_DNA"/>
</dbReference>
<dbReference type="HOGENOM" id="CLU_029425_4_0_6"/>
<dbReference type="PANTHER" id="PTHR21666:SF270">
    <property type="entry name" value="MUREIN HYDROLASE ACTIVATOR ENVC"/>
    <property type="match status" value="1"/>
</dbReference>
<dbReference type="Gene3D" id="6.10.250.3150">
    <property type="match status" value="1"/>
</dbReference>
<feature type="chain" id="PRO_5001857852" evidence="2">
    <location>
        <begin position="34"/>
        <end position="381"/>
    </location>
</feature>
<feature type="coiled-coil region" evidence="1">
    <location>
        <begin position="52"/>
        <end position="107"/>
    </location>
</feature>
<dbReference type="PATRIC" id="fig|80852.17.peg.256"/>
<dbReference type="AlphaFoldDB" id="A0A090IPY0"/>
<dbReference type="GO" id="GO:0004222">
    <property type="term" value="F:metalloendopeptidase activity"/>
    <property type="evidence" value="ECO:0007669"/>
    <property type="project" value="TreeGrafter"/>
</dbReference>
<dbReference type="Pfam" id="PF01551">
    <property type="entry name" value="Peptidase_M23"/>
    <property type="match status" value="1"/>
</dbReference>
<protein>
    <submittedName>
        <fullName evidence="4">Putative exported peptidase</fullName>
    </submittedName>
</protein>
<reference evidence="5" key="1">
    <citation type="submission" date="2014-09" db="EMBL/GenBank/DDBJ databases">
        <authorList>
            <person name="Hjerde E."/>
        </authorList>
    </citation>
    <scope>NUCLEOTIDE SEQUENCE [LARGE SCALE GENOMIC DNA]</scope>
    <source>
        <strain evidence="5">06/09/139</strain>
    </source>
</reference>
<dbReference type="GeneID" id="28539779"/>